<organism evidence="1 2">
    <name type="scientific">Nocardioides deserti</name>
    <dbReference type="NCBI Taxonomy" id="1588644"/>
    <lineage>
        <taxon>Bacteria</taxon>
        <taxon>Bacillati</taxon>
        <taxon>Actinomycetota</taxon>
        <taxon>Actinomycetes</taxon>
        <taxon>Propionibacteriales</taxon>
        <taxon>Nocardioidaceae</taxon>
        <taxon>Nocardioides</taxon>
    </lineage>
</organism>
<gene>
    <name evidence="1" type="ORF">H7344_06855</name>
</gene>
<dbReference type="RefSeq" id="WP_186345266.1">
    <property type="nucleotide sequence ID" value="NZ_BMMR01000003.1"/>
</dbReference>
<keyword evidence="2" id="KW-1185">Reference proteome</keyword>
<proteinExistence type="predicted"/>
<evidence type="ECO:0008006" key="3">
    <source>
        <dbReference type="Google" id="ProtNLM"/>
    </source>
</evidence>
<name>A0ABR6U835_9ACTN</name>
<dbReference type="Proteomes" id="UP000604001">
    <property type="component" value="Unassembled WGS sequence"/>
</dbReference>
<accession>A0ABR6U835</accession>
<dbReference type="EMBL" id="JACMYC010000003">
    <property type="protein sequence ID" value="MBC2960011.1"/>
    <property type="molecule type" value="Genomic_DNA"/>
</dbReference>
<evidence type="ECO:0000313" key="2">
    <source>
        <dbReference type="Proteomes" id="UP000604001"/>
    </source>
</evidence>
<comment type="caution">
    <text evidence="1">The sequence shown here is derived from an EMBL/GenBank/DDBJ whole genome shotgun (WGS) entry which is preliminary data.</text>
</comment>
<evidence type="ECO:0000313" key="1">
    <source>
        <dbReference type="EMBL" id="MBC2960011.1"/>
    </source>
</evidence>
<reference evidence="1 2" key="1">
    <citation type="submission" date="2020-08" db="EMBL/GenBank/DDBJ databases">
        <title>novel species in genus Nocardioides.</title>
        <authorList>
            <person name="Zhang G."/>
        </authorList>
    </citation>
    <scope>NUCLEOTIDE SEQUENCE [LARGE SCALE GENOMIC DNA]</scope>
    <source>
        <strain evidence="1 2">SC8A-24</strain>
    </source>
</reference>
<sequence length="166" mass="17605">MRRLLVLVVSALLTAALVVPGVLLADGPSPPSAPSPPLRPVAAEAPAARAVLAAWDRRRSAAWAAGDPDALTRLYAPGSAAGRRDRAMLSRWTRRGLVVQGLRHVLLLVDVVDASADRLVLRVTDRVSGGRAVGRGLDVRLPRDGPTTRRLTLVRRGGAWVVAKVV</sequence>
<protein>
    <recommendedName>
        <fullName evidence="3">SnoaL-like domain-containing protein</fullName>
    </recommendedName>
</protein>